<comment type="catalytic activity">
    <reaction evidence="1">
        <text>ATP + protein L-histidine = ADP + protein N-phospho-L-histidine.</text>
        <dbReference type="EC" id="2.7.13.3"/>
    </reaction>
</comment>
<keyword evidence="20" id="KW-1185">Reference proteome</keyword>
<dbReference type="Pfam" id="PF07536">
    <property type="entry name" value="HWE_HK"/>
    <property type="match status" value="1"/>
</dbReference>
<dbReference type="NCBIfam" id="TIGR00229">
    <property type="entry name" value="sensory_box"/>
    <property type="match status" value="4"/>
</dbReference>
<dbReference type="InterPro" id="IPR000700">
    <property type="entry name" value="PAS-assoc_C"/>
</dbReference>
<evidence type="ECO:0000256" key="6">
    <source>
        <dbReference type="ARBA" id="ARBA00022606"/>
    </source>
</evidence>
<dbReference type="InterPro" id="IPR013767">
    <property type="entry name" value="PAS_fold"/>
</dbReference>
<dbReference type="SMART" id="SM00065">
    <property type="entry name" value="GAF"/>
    <property type="match status" value="2"/>
</dbReference>
<evidence type="ECO:0000256" key="5">
    <source>
        <dbReference type="ARBA" id="ARBA00022553"/>
    </source>
</evidence>
<evidence type="ECO:0000256" key="4">
    <source>
        <dbReference type="ARBA" id="ARBA00022543"/>
    </source>
</evidence>
<dbReference type="GO" id="GO:0006355">
    <property type="term" value="P:regulation of DNA-templated transcription"/>
    <property type="evidence" value="ECO:0007669"/>
    <property type="project" value="InterPro"/>
</dbReference>
<dbReference type="Gene3D" id="3.30.450.40">
    <property type="match status" value="2"/>
</dbReference>
<keyword evidence="7" id="KW-0285">Flavoprotein</keyword>
<protein>
    <recommendedName>
        <fullName evidence="3">Blue-light-activated histidine kinase</fullName>
        <ecNumber evidence="2">2.7.13.3</ecNumber>
    </recommendedName>
</protein>
<evidence type="ECO:0000256" key="1">
    <source>
        <dbReference type="ARBA" id="ARBA00000085"/>
    </source>
</evidence>
<keyword evidence="15" id="KW-0843">Virulence</keyword>
<dbReference type="SUPFAM" id="SSF55785">
    <property type="entry name" value="PYP-like sensor domain (PAS domain)"/>
    <property type="match status" value="4"/>
</dbReference>
<evidence type="ECO:0000313" key="20">
    <source>
        <dbReference type="Proteomes" id="UP000520198"/>
    </source>
</evidence>
<dbReference type="Gene3D" id="3.30.450.20">
    <property type="entry name" value="PAS domain"/>
    <property type="match status" value="4"/>
</dbReference>
<dbReference type="SMART" id="SM00086">
    <property type="entry name" value="PAC"/>
    <property type="match status" value="4"/>
</dbReference>
<dbReference type="InterPro" id="IPR013656">
    <property type="entry name" value="PAS_4"/>
</dbReference>
<dbReference type="InterPro" id="IPR000014">
    <property type="entry name" value="PAS"/>
</dbReference>
<evidence type="ECO:0000256" key="3">
    <source>
        <dbReference type="ARBA" id="ARBA00021740"/>
    </source>
</evidence>
<gene>
    <name evidence="19" type="ORF">HT585_30350</name>
</gene>
<dbReference type="SMART" id="SM00911">
    <property type="entry name" value="HWE_HK"/>
    <property type="match status" value="1"/>
</dbReference>
<evidence type="ECO:0000256" key="15">
    <source>
        <dbReference type="ARBA" id="ARBA00023026"/>
    </source>
</evidence>
<keyword evidence="14" id="KW-0157">Chromophore</keyword>
<evidence type="ECO:0000256" key="10">
    <source>
        <dbReference type="ARBA" id="ARBA00022737"/>
    </source>
</evidence>
<evidence type="ECO:0000256" key="14">
    <source>
        <dbReference type="ARBA" id="ARBA00022991"/>
    </source>
</evidence>
<dbReference type="PROSITE" id="PS50113">
    <property type="entry name" value="PAC"/>
    <property type="match status" value="4"/>
</dbReference>
<feature type="domain" description="PAS" evidence="17">
    <location>
        <begin position="25"/>
        <end position="58"/>
    </location>
</feature>
<feature type="domain" description="PAC" evidence="18">
    <location>
        <begin position="408"/>
        <end position="460"/>
    </location>
</feature>
<evidence type="ECO:0000313" key="19">
    <source>
        <dbReference type="EMBL" id="NVD43175.1"/>
    </source>
</evidence>
<dbReference type="InterPro" id="IPR029016">
    <property type="entry name" value="GAF-like_dom_sf"/>
</dbReference>
<dbReference type="InterPro" id="IPR003018">
    <property type="entry name" value="GAF"/>
</dbReference>
<dbReference type="Gene3D" id="3.30.565.10">
    <property type="entry name" value="Histidine kinase-like ATPase, C-terminal domain"/>
    <property type="match status" value="1"/>
</dbReference>
<dbReference type="Gene3D" id="2.10.70.100">
    <property type="match status" value="1"/>
</dbReference>
<feature type="domain" description="PAC" evidence="18">
    <location>
        <begin position="96"/>
        <end position="148"/>
    </location>
</feature>
<feature type="domain" description="PAC" evidence="18">
    <location>
        <begin position="723"/>
        <end position="775"/>
    </location>
</feature>
<dbReference type="InterPro" id="IPR035965">
    <property type="entry name" value="PAS-like_dom_sf"/>
</dbReference>
<dbReference type="SMART" id="SM00091">
    <property type="entry name" value="PAS"/>
    <property type="match status" value="3"/>
</dbReference>
<evidence type="ECO:0000256" key="11">
    <source>
        <dbReference type="ARBA" id="ARBA00022741"/>
    </source>
</evidence>
<organism evidence="19 20">
    <name type="scientific">Ensifer oleiphilus</name>
    <dbReference type="NCBI Taxonomy" id="2742698"/>
    <lineage>
        <taxon>Bacteria</taxon>
        <taxon>Pseudomonadati</taxon>
        <taxon>Pseudomonadota</taxon>
        <taxon>Alphaproteobacteria</taxon>
        <taxon>Hyphomicrobiales</taxon>
        <taxon>Rhizobiaceae</taxon>
        <taxon>Sinorhizobium/Ensifer group</taxon>
        <taxon>Ensifer</taxon>
    </lineage>
</organism>
<reference evidence="19 20" key="1">
    <citation type="submission" date="2020-06" db="EMBL/GenBank/DDBJ databases">
        <authorList>
            <person name="Grouzdev D.S."/>
        </authorList>
    </citation>
    <scope>NUCLEOTIDE SEQUENCE [LARGE SCALE GENOMIC DNA]</scope>
    <source>
        <strain evidence="19 20">HO-A22</strain>
    </source>
</reference>
<comment type="caution">
    <text evidence="19">The sequence shown here is derived from an EMBL/GenBank/DDBJ whole genome shotgun (WGS) entry which is preliminary data.</text>
</comment>
<dbReference type="EC" id="2.7.13.3" evidence="2"/>
<dbReference type="Pfam" id="PF08448">
    <property type="entry name" value="PAS_4"/>
    <property type="match status" value="2"/>
</dbReference>
<dbReference type="Pfam" id="PF00989">
    <property type="entry name" value="PAS"/>
    <property type="match status" value="1"/>
</dbReference>
<keyword evidence="4" id="KW-0600">Photoreceptor protein</keyword>
<evidence type="ECO:0000259" key="18">
    <source>
        <dbReference type="PROSITE" id="PS50113"/>
    </source>
</evidence>
<accession>A0A7Y6QCP0</accession>
<dbReference type="InterPro" id="IPR011102">
    <property type="entry name" value="Sig_transdc_His_kinase_HWE"/>
</dbReference>
<dbReference type="Pfam" id="PF13185">
    <property type="entry name" value="GAF_2"/>
    <property type="match status" value="2"/>
</dbReference>
<dbReference type="PROSITE" id="PS50112">
    <property type="entry name" value="PAS"/>
    <property type="match status" value="2"/>
</dbReference>
<dbReference type="GO" id="GO:0004673">
    <property type="term" value="F:protein histidine kinase activity"/>
    <property type="evidence" value="ECO:0007669"/>
    <property type="project" value="UniProtKB-EC"/>
</dbReference>
<dbReference type="SUPFAM" id="SSF55781">
    <property type="entry name" value="GAF domain-like"/>
    <property type="match status" value="2"/>
</dbReference>
<dbReference type="InterPro" id="IPR036890">
    <property type="entry name" value="HATPase_C_sf"/>
</dbReference>
<keyword evidence="11" id="KW-0547">Nucleotide-binding</keyword>
<keyword evidence="8" id="KW-0288">FMN</keyword>
<dbReference type="PANTHER" id="PTHR41523:SF8">
    <property type="entry name" value="ETHYLENE RESPONSE SENSOR PROTEIN"/>
    <property type="match status" value="1"/>
</dbReference>
<sequence length="1097" mass="120105">MSGAEALAAALAGAVGSQTIGSKAILDNLPIAIYTTDAAGLVTYFNRAAAELAGREPQLNTDRWCICWRLHRPDGTALPLDHCPMAEALRSKRAMHGEELIVARPDGAMVSVLAYPTPIFDAEGEMIGAVNVLIDIGKRKAAELELRLKTDRIQALDRISRLLASDLDVEHIVQTVTDSATELSGAKFGAFFYNVVDESGEHFELFTLSGAPREAFEKFGLPRKTAVFAPTFNGERVVRSDDIRKDPRYGLSEPHFGMPNGHLPVVSYLAVPVIARSGAVLGGLFFGHDAPGVFTDDSEDIVVAIAAHAAIAIDNARLLADSQRQVESRRIAELSARHLASIVESSDDAIVSKDLNGIVTSWNRGAEALFGYSVQEMVGTPIMRLIPKGHEDEELQILDRIRRGERVDHYETRRQRKDGTLVDISLTISPILDNDGRIVGASKIARDISERKASEVALAERMREQASLYQFTERVHRARSITAVYEAALDAIQAALRCSRASILLVDASGTMRFVASRGLSESYRVAVDGHTPWSAEALDPNPIFIEDVELAELDGDLRKAVQTEGIGSLGFIPLVSVGRLIGKFMTYYDTAHHFAGSEIDLALTIARQLSFSVQRIRSEEARRRAEDLLRHNEAKERARATEVMALMEAVPAPIWIARTPDCRVISGNRSSFELLRLPPDSNPSLSAPLDERPLHFKVYSQDKLLSPDELPVQRAARGEDVRSFEQEIRFDDGTSRHLLGNATPLIDALGIPQGAVAAFVDITERKESEQAMRDGERRLQMALEAGRMGAWEWNFDTGKVIWSPGLEVLHGLEPGSFGGTLDDFKADIHPDDLAMVELEIQAAIDKREDYHTSYRIRRPDGSIRWLEAFGRFLQGAGSSSLRLTGVCMDITERKDAEAQRNLLVAELSHRVKNTLATVTSIARQSFAMTPDRKDAEQSFHARIRALAQTHTRLAETTWSGVSLETILCDELAPYRNENAGNVSVGGPAIRLSPRHALALGMAAHELATNAAKHGALSVESGHVDVSWSLDAANKALHIDWCETGGPPVAPPSRNGFGRLLLERVVGSDLGGDVDLDFARTGLRYTINMPYSAGAEQ</sequence>
<dbReference type="InterPro" id="IPR001610">
    <property type="entry name" value="PAC"/>
</dbReference>
<evidence type="ECO:0000256" key="13">
    <source>
        <dbReference type="ARBA" id="ARBA00022840"/>
    </source>
</evidence>
<dbReference type="Proteomes" id="UP000520198">
    <property type="component" value="Unassembled WGS sequence"/>
</dbReference>
<name>A0A7Y6QCP0_9HYPH</name>
<dbReference type="CDD" id="cd00130">
    <property type="entry name" value="PAS"/>
    <property type="match status" value="3"/>
</dbReference>
<dbReference type="EMBL" id="JABWDU010000014">
    <property type="protein sequence ID" value="NVD43175.1"/>
    <property type="molecule type" value="Genomic_DNA"/>
</dbReference>
<evidence type="ECO:0000256" key="8">
    <source>
        <dbReference type="ARBA" id="ARBA00022643"/>
    </source>
</evidence>
<keyword evidence="6" id="KW-0716">Sensory transduction</keyword>
<evidence type="ECO:0000256" key="12">
    <source>
        <dbReference type="ARBA" id="ARBA00022777"/>
    </source>
</evidence>
<feature type="domain" description="PAC" evidence="18">
    <location>
        <begin position="851"/>
        <end position="903"/>
    </location>
</feature>
<keyword evidence="10" id="KW-0677">Repeat</keyword>
<feature type="domain" description="PAS" evidence="17">
    <location>
        <begin position="335"/>
        <end position="405"/>
    </location>
</feature>
<dbReference type="GO" id="GO:0009881">
    <property type="term" value="F:photoreceptor activity"/>
    <property type="evidence" value="ECO:0007669"/>
    <property type="project" value="UniProtKB-KW"/>
</dbReference>
<keyword evidence="12" id="KW-0418">Kinase</keyword>
<proteinExistence type="predicted"/>
<dbReference type="RefSeq" id="WP_176356503.1">
    <property type="nucleotide sequence ID" value="NZ_JABWDU010000014.1"/>
</dbReference>
<evidence type="ECO:0000256" key="2">
    <source>
        <dbReference type="ARBA" id="ARBA00012438"/>
    </source>
</evidence>
<dbReference type="AlphaFoldDB" id="A0A7Y6QCP0"/>
<keyword evidence="16" id="KW-0675">Receptor</keyword>
<dbReference type="Pfam" id="PF08447">
    <property type="entry name" value="PAS_3"/>
    <property type="match status" value="1"/>
</dbReference>
<keyword evidence="13" id="KW-0067">ATP-binding</keyword>
<evidence type="ECO:0000256" key="9">
    <source>
        <dbReference type="ARBA" id="ARBA00022679"/>
    </source>
</evidence>
<dbReference type="InterPro" id="IPR013655">
    <property type="entry name" value="PAS_fold_3"/>
</dbReference>
<dbReference type="PANTHER" id="PTHR41523">
    <property type="entry name" value="TWO-COMPONENT SYSTEM SENSOR PROTEIN"/>
    <property type="match status" value="1"/>
</dbReference>
<dbReference type="GO" id="GO:0005524">
    <property type="term" value="F:ATP binding"/>
    <property type="evidence" value="ECO:0007669"/>
    <property type="project" value="UniProtKB-KW"/>
</dbReference>
<keyword evidence="9" id="KW-0808">Transferase</keyword>
<evidence type="ECO:0000259" key="17">
    <source>
        <dbReference type="PROSITE" id="PS50112"/>
    </source>
</evidence>
<evidence type="ECO:0000256" key="7">
    <source>
        <dbReference type="ARBA" id="ARBA00022630"/>
    </source>
</evidence>
<evidence type="ECO:0000256" key="16">
    <source>
        <dbReference type="ARBA" id="ARBA00023170"/>
    </source>
</evidence>
<keyword evidence="5" id="KW-0597">Phosphoprotein</keyword>